<dbReference type="PANTHER" id="PTHR11067">
    <property type="entry name" value="INOSINE TRIPHOSPHATE PYROPHOSPHATASE/HAM1 PROTEIN"/>
    <property type="match status" value="1"/>
</dbReference>
<comment type="caution">
    <text evidence="3">The sequence shown here is derived from an EMBL/GenBank/DDBJ whole genome shotgun (WGS) entry which is preliminary data.</text>
</comment>
<dbReference type="Proteomes" id="UP001516464">
    <property type="component" value="Unassembled WGS sequence"/>
</dbReference>
<name>A0ABQ7HZT5_9MICR</name>
<evidence type="ECO:0000256" key="2">
    <source>
        <dbReference type="ARBA" id="ARBA00022801"/>
    </source>
</evidence>
<sequence length="192" mass="21286">MKFYFATTNTKKFNEIQSLIQLPMTQLSLSIPEIQGSTEEIAINKAKAAFKHVDENSIVLVDDVSLELIGLNGFPGPYIKDFLKMGYDEIERVVAALGREAVAQCTLAICYINSAGVITSHAVAGRISGEIIKSNAECSKSMAFDRVFRPTGFLQTFAEMKFEEKNVISHRGIAVKKLIDLMDKLGLYDQIK</sequence>
<dbReference type="InterPro" id="IPR029001">
    <property type="entry name" value="ITPase-like_fam"/>
</dbReference>
<evidence type="ECO:0000256" key="1">
    <source>
        <dbReference type="ARBA" id="ARBA00008023"/>
    </source>
</evidence>
<keyword evidence="4" id="KW-1185">Reference proteome</keyword>
<reference evidence="3 4" key="1">
    <citation type="submission" date="2019-01" db="EMBL/GenBank/DDBJ databases">
        <title>Genomes sequencing and comparative genomics of infectious freshwater microsporidia, Cucumispora dikerogammari and Thelohania contejeani.</title>
        <authorList>
            <person name="Cormier A."/>
            <person name="Giraud I."/>
            <person name="Wattier R."/>
            <person name="Teixeira M."/>
            <person name="Grandjean F."/>
            <person name="Rigaud T."/>
            <person name="Cordaux R."/>
        </authorList>
    </citation>
    <scope>NUCLEOTIDE SEQUENCE [LARGE SCALE GENOMIC DNA]</scope>
    <source>
        <strain evidence="3">T1</strain>
        <tissue evidence="3">Spores</tissue>
    </source>
</reference>
<dbReference type="SUPFAM" id="SSF52972">
    <property type="entry name" value="ITPase-like"/>
    <property type="match status" value="1"/>
</dbReference>
<protein>
    <submittedName>
        <fullName evidence="3">Inosine triphosphate pyrophosphatase</fullName>
    </submittedName>
</protein>
<evidence type="ECO:0000313" key="4">
    <source>
        <dbReference type="Proteomes" id="UP001516464"/>
    </source>
</evidence>
<comment type="similarity">
    <text evidence="1">Belongs to the HAM1 NTPase family.</text>
</comment>
<proteinExistence type="inferred from homology"/>
<dbReference type="PANTHER" id="PTHR11067:SF9">
    <property type="entry name" value="INOSINE TRIPHOSPHATE PYROPHOSPHATASE"/>
    <property type="match status" value="1"/>
</dbReference>
<evidence type="ECO:0000313" key="3">
    <source>
        <dbReference type="EMBL" id="KAF7683712.1"/>
    </source>
</evidence>
<keyword evidence="2" id="KW-0378">Hydrolase</keyword>
<accession>A0ABQ7HZT5</accession>
<gene>
    <name evidence="3" type="ORF">TCON_1084</name>
</gene>
<dbReference type="InterPro" id="IPR002637">
    <property type="entry name" value="RdgB/HAM1"/>
</dbReference>
<organism evidence="3 4">
    <name type="scientific">Astathelohania contejeani</name>
    <dbReference type="NCBI Taxonomy" id="164912"/>
    <lineage>
        <taxon>Eukaryota</taxon>
        <taxon>Fungi</taxon>
        <taxon>Fungi incertae sedis</taxon>
        <taxon>Microsporidia</taxon>
        <taxon>Astathelohaniidae</taxon>
        <taxon>Astathelohania</taxon>
    </lineage>
</organism>
<dbReference type="Pfam" id="PF01725">
    <property type="entry name" value="Ham1p_like"/>
    <property type="match status" value="1"/>
</dbReference>
<dbReference type="CDD" id="cd00515">
    <property type="entry name" value="HAM1"/>
    <property type="match status" value="1"/>
</dbReference>
<dbReference type="EMBL" id="SBIQ01000059">
    <property type="protein sequence ID" value="KAF7683712.1"/>
    <property type="molecule type" value="Genomic_DNA"/>
</dbReference>
<dbReference type="Gene3D" id="3.90.950.10">
    <property type="match status" value="1"/>
</dbReference>